<organism evidence="2 4">
    <name type="scientific">Aerococcus sanguinicola</name>
    <dbReference type="NCBI Taxonomy" id="119206"/>
    <lineage>
        <taxon>Bacteria</taxon>
        <taxon>Bacillati</taxon>
        <taxon>Bacillota</taxon>
        <taxon>Bacilli</taxon>
        <taxon>Lactobacillales</taxon>
        <taxon>Aerococcaceae</taxon>
        <taxon>Aerococcus</taxon>
    </lineage>
</organism>
<reference evidence="2 4" key="1">
    <citation type="journal article" date="2016" name="Genome Announc.">
        <title>Complete Genome Sequences of Aerococcus christensenii CCUG 28831T, Aerococcus sanguinicola CCUG 43001T, Aerococcus urinae CCUG 36881T, Aerococcus urinaeequi CCUG 28094T, Aerococcus urinaehominis CCUG 42038 BT, and Aerococcus viridans CCUG 4311T.</title>
        <authorList>
            <person name="Carkaci D."/>
            <person name="Dargis R."/>
            <person name="Nielsen X.C."/>
            <person name="Skovgaard O."/>
            <person name="Fuursted K."/>
            <person name="Christensen J.J."/>
        </authorList>
    </citation>
    <scope>NUCLEOTIDE SEQUENCE [LARGE SCALE GENOMIC DNA]</scope>
    <source>
        <strain evidence="2 4">CCUG43001</strain>
    </source>
</reference>
<dbReference type="GO" id="GO:0005524">
    <property type="term" value="F:ATP binding"/>
    <property type="evidence" value="ECO:0007669"/>
    <property type="project" value="UniProtKB-KW"/>
</dbReference>
<dbReference type="SUPFAM" id="SSF52540">
    <property type="entry name" value="P-loop containing nucleoside triphosphate hydrolases"/>
    <property type="match status" value="1"/>
</dbReference>
<evidence type="ECO:0000313" key="5">
    <source>
        <dbReference type="Proteomes" id="UP000234239"/>
    </source>
</evidence>
<dbReference type="GeneID" id="92904063"/>
<evidence type="ECO:0000313" key="3">
    <source>
        <dbReference type="EMBL" id="PKZ23245.1"/>
    </source>
</evidence>
<sequence>MADRVPGLTYRAVFKGINLLLQEDSNIVTDIVGHGGIGKSQLVRELAAANDFPFFEITCSLLQPGDLTMPVPKEDRIDYYLNPQVQGAVDAAEANPDKKVILFLDEFNRPIAMVQGELMNLVLQRNLMGIDLPDNVVIITAENPSSDVEGFEGSSYATNARDMAINDRTMRIRMGTTLDQWLESFAQADHPKRPGHSMIHPLIRDFLQAEGRQYFIVIDETRDKNPTPRAYERLSELFYNYEGAGYDLLDLADDDLLAFLVEGIDGCIGEEAGQVFLSYLQTHQGDFIKAAEVVEAEGPHLDASILDRYQAMEAIRKKRVIEDLTAYLLDHEDLLTDQDLLNRYLDLFLATEADEVYSLVKRLTEAEAASALGRLNQALSNFDAYVDRAFEITMAVSKK</sequence>
<feature type="domain" description="ATPase dynein-related AAA" evidence="1">
    <location>
        <begin position="31"/>
        <end position="128"/>
    </location>
</feature>
<proteinExistence type="predicted"/>
<evidence type="ECO:0000313" key="2">
    <source>
        <dbReference type="EMBL" id="AMB94752.1"/>
    </source>
</evidence>
<reference evidence="3 5" key="3">
    <citation type="submission" date="2017-12" db="EMBL/GenBank/DDBJ databases">
        <title>Phylogenetic diversity of female urinary microbiome.</title>
        <authorList>
            <person name="Thomas-White K."/>
            <person name="Wolfe A.J."/>
        </authorList>
    </citation>
    <scope>NUCLEOTIDE SEQUENCE [LARGE SCALE GENOMIC DNA]</scope>
    <source>
        <strain evidence="3 5">UMB0139</strain>
    </source>
</reference>
<dbReference type="EMBL" id="CP014160">
    <property type="protein sequence ID" value="AMB94752.1"/>
    <property type="molecule type" value="Genomic_DNA"/>
</dbReference>
<dbReference type="KEGG" id="asan:AWM72_08275"/>
<dbReference type="InterPro" id="IPR027417">
    <property type="entry name" value="P-loop_NTPase"/>
</dbReference>
<dbReference type="Pfam" id="PF07728">
    <property type="entry name" value="AAA_5"/>
    <property type="match status" value="1"/>
</dbReference>
<keyword evidence="3" id="KW-0067">ATP-binding</keyword>
<dbReference type="Proteomes" id="UP000069912">
    <property type="component" value="Chromosome"/>
</dbReference>
<dbReference type="RefSeq" id="WP_067976158.1">
    <property type="nucleotide sequence ID" value="NZ_CAJHKM010000002.1"/>
</dbReference>
<reference evidence="4" key="2">
    <citation type="submission" date="2016-01" db="EMBL/GenBank/DDBJ databases">
        <title>Six Aerococcus type strain genome sequencing and assembly using PacBio and Illumina Hiseq.</title>
        <authorList>
            <person name="Carkaci D."/>
            <person name="Dargis R."/>
            <person name="Nielsen X.C."/>
            <person name="Skovgaard O."/>
            <person name="Fuursted K."/>
            <person name="Christensen J.J."/>
        </authorList>
    </citation>
    <scope>NUCLEOTIDE SEQUENCE [LARGE SCALE GENOMIC DNA]</scope>
    <source>
        <strain evidence="4">CCUG43001</strain>
    </source>
</reference>
<keyword evidence="3" id="KW-0547">Nucleotide-binding</keyword>
<name>A0A0X8FCI6_9LACT</name>
<dbReference type="GO" id="GO:0016887">
    <property type="term" value="F:ATP hydrolysis activity"/>
    <property type="evidence" value="ECO:0007669"/>
    <property type="project" value="InterPro"/>
</dbReference>
<keyword evidence="4" id="KW-1185">Reference proteome</keyword>
<protein>
    <submittedName>
        <fullName evidence="3">ATP-binding protein</fullName>
    </submittedName>
    <submittedName>
        <fullName evidence="2">ATPase</fullName>
    </submittedName>
</protein>
<dbReference type="InterPro" id="IPR011704">
    <property type="entry name" value="ATPase_dyneun-rel_AAA"/>
</dbReference>
<evidence type="ECO:0000313" key="4">
    <source>
        <dbReference type="Proteomes" id="UP000069912"/>
    </source>
</evidence>
<evidence type="ECO:0000259" key="1">
    <source>
        <dbReference type="Pfam" id="PF07728"/>
    </source>
</evidence>
<accession>A0A0X8FCI6</accession>
<dbReference type="AlphaFoldDB" id="A0A0X8FCI6"/>
<dbReference type="CDD" id="cd00009">
    <property type="entry name" value="AAA"/>
    <property type="match status" value="1"/>
</dbReference>
<dbReference type="Proteomes" id="UP000234239">
    <property type="component" value="Unassembled WGS sequence"/>
</dbReference>
<gene>
    <name evidence="2" type="ORF">AWM72_08275</name>
    <name evidence="3" type="ORF">CYJ28_01475</name>
</gene>
<dbReference type="EMBL" id="PKGY01000001">
    <property type="protein sequence ID" value="PKZ23245.1"/>
    <property type="molecule type" value="Genomic_DNA"/>
</dbReference>
<dbReference type="OrthoDB" id="40849at2"/>
<dbReference type="Gene3D" id="3.40.50.300">
    <property type="entry name" value="P-loop containing nucleotide triphosphate hydrolases"/>
    <property type="match status" value="1"/>
</dbReference>